<evidence type="ECO:0000256" key="1">
    <source>
        <dbReference type="ARBA" id="ARBA00004571"/>
    </source>
</evidence>
<dbReference type="Proteomes" id="UP000266385">
    <property type="component" value="Unassembled WGS sequence"/>
</dbReference>
<evidence type="ECO:0000256" key="6">
    <source>
        <dbReference type="ARBA" id="ARBA00023004"/>
    </source>
</evidence>
<sequence length="766" mass="82124">MTVFRPEHIKSVAGAILCLSAYPSMASAQTESVPEDRARALETVIVNVQRKPEDQQSVPASITTADRKFLDENDIRTLQDLTAAVPGLVATDSVSYGAAPLSIRGVGGVNGGANLFADEPVSVYLDDVYLARLSFSTADLVDVESIQIVRGPQGTLFGRNATAGALLVATADPTQTPSGYAEAAYTDLGEYRLAGALSGPVAGEDMLGRLAIGYSDRSGFGTNTINGERVGSSQDLTARGKLLMQANSRLKLLGSIEYQKRDAVPATLQLSDLFSGPGNPLRLRPGLQSIIEANAFSYDAENFFRSDAVTASLTGEYDLGWGELTSVTAYRAYEFHGAQDSDGTGASFFRNTGRSDNDQYTQEIRLSAAGSGPLSWIGGVFYIHEDNALSPFIVDNVSGLFGLGTRAEFNAFNELDSWSAFLDATYQLNDRWALTGGLRYTREMKSFNTGFALSVLNGGTIPNIPAAGPFAGLTLTAGTPFPVGAPREVRFQDEASFDDLSPRAVLEYQASDNVLLYGSFAQGFKSGGFNSFGLTPAFQPETIDAYEIGAKTEWLQGQVRINASVFQYDYSNLQVRIGIPTGGVDIQNAAAADVRGGELEFAVRPFESLTLNGSVAVLDAEFTEGFLPAVPADQLFLIGAPVALESQAITGNRLSRAPEWQGYLAAEYSILLPQWGTLSIRGDVKTQSETYFLEVNQGDNAFRGDGFAEFGVRVSLVSPDERIELSVFGRNVSNARYVTQVTQLGSFPNGAVNEPRKWGVGIKARF</sequence>
<keyword evidence="8 12" id="KW-0798">TonB box</keyword>
<evidence type="ECO:0000256" key="13">
    <source>
        <dbReference type="SAM" id="SignalP"/>
    </source>
</evidence>
<evidence type="ECO:0000313" key="17">
    <source>
        <dbReference type="Proteomes" id="UP000266385"/>
    </source>
</evidence>
<dbReference type="InterPro" id="IPR000531">
    <property type="entry name" value="Beta-barrel_TonB"/>
</dbReference>
<dbReference type="PANTHER" id="PTHR32552:SF81">
    <property type="entry name" value="TONB-DEPENDENT OUTER MEMBRANE RECEPTOR"/>
    <property type="match status" value="1"/>
</dbReference>
<accession>A0A399RCK9</accession>
<evidence type="ECO:0000256" key="11">
    <source>
        <dbReference type="PROSITE-ProRule" id="PRU01360"/>
    </source>
</evidence>
<dbReference type="Pfam" id="PF00593">
    <property type="entry name" value="TonB_dep_Rec_b-barrel"/>
    <property type="match status" value="1"/>
</dbReference>
<dbReference type="PROSITE" id="PS52016">
    <property type="entry name" value="TONB_DEPENDENT_REC_3"/>
    <property type="match status" value="1"/>
</dbReference>
<evidence type="ECO:0000259" key="14">
    <source>
        <dbReference type="Pfam" id="PF00593"/>
    </source>
</evidence>
<dbReference type="EMBL" id="QWFX01000014">
    <property type="protein sequence ID" value="RIJ27209.1"/>
    <property type="molecule type" value="Genomic_DNA"/>
</dbReference>
<keyword evidence="4" id="KW-0410">Iron transport</keyword>
<dbReference type="InterPro" id="IPR012910">
    <property type="entry name" value="Plug_dom"/>
</dbReference>
<evidence type="ECO:0000313" key="16">
    <source>
        <dbReference type="EMBL" id="RIJ27209.1"/>
    </source>
</evidence>
<protein>
    <recommendedName>
        <fullName evidence="18">TonB-dependent receptor</fullName>
    </recommendedName>
</protein>
<evidence type="ECO:0000256" key="4">
    <source>
        <dbReference type="ARBA" id="ARBA00022496"/>
    </source>
</evidence>
<feature type="chain" id="PRO_5017186457" description="TonB-dependent receptor" evidence="13">
    <location>
        <begin position="29"/>
        <end position="766"/>
    </location>
</feature>
<dbReference type="SUPFAM" id="SSF56935">
    <property type="entry name" value="Porins"/>
    <property type="match status" value="1"/>
</dbReference>
<dbReference type="GO" id="GO:0009279">
    <property type="term" value="C:cell outer membrane"/>
    <property type="evidence" value="ECO:0007669"/>
    <property type="project" value="UniProtKB-SubCell"/>
</dbReference>
<keyword evidence="13" id="KW-0732">Signal</keyword>
<keyword evidence="10 11" id="KW-0998">Cell outer membrane</keyword>
<evidence type="ECO:0008006" key="18">
    <source>
        <dbReference type="Google" id="ProtNLM"/>
    </source>
</evidence>
<proteinExistence type="inferred from homology"/>
<evidence type="ECO:0000256" key="7">
    <source>
        <dbReference type="ARBA" id="ARBA00023065"/>
    </source>
</evidence>
<evidence type="ECO:0000256" key="8">
    <source>
        <dbReference type="ARBA" id="ARBA00023077"/>
    </source>
</evidence>
<feature type="domain" description="TonB-dependent receptor plug" evidence="15">
    <location>
        <begin position="55"/>
        <end position="165"/>
    </location>
</feature>
<evidence type="ECO:0000256" key="5">
    <source>
        <dbReference type="ARBA" id="ARBA00022692"/>
    </source>
</evidence>
<evidence type="ECO:0000256" key="10">
    <source>
        <dbReference type="ARBA" id="ARBA00023237"/>
    </source>
</evidence>
<feature type="signal peptide" evidence="13">
    <location>
        <begin position="1"/>
        <end position="28"/>
    </location>
</feature>
<organism evidence="16 17">
    <name type="scientific">Henriciella mobilis</name>
    <dbReference type="NCBI Taxonomy" id="2305467"/>
    <lineage>
        <taxon>Bacteria</taxon>
        <taxon>Pseudomonadati</taxon>
        <taxon>Pseudomonadota</taxon>
        <taxon>Alphaproteobacteria</taxon>
        <taxon>Hyphomonadales</taxon>
        <taxon>Hyphomonadaceae</taxon>
        <taxon>Henriciella</taxon>
    </lineage>
</organism>
<evidence type="ECO:0000256" key="9">
    <source>
        <dbReference type="ARBA" id="ARBA00023136"/>
    </source>
</evidence>
<comment type="caution">
    <text evidence="16">The sequence shown here is derived from an EMBL/GenBank/DDBJ whole genome shotgun (WGS) entry which is preliminary data.</text>
</comment>
<dbReference type="InterPro" id="IPR039426">
    <property type="entry name" value="TonB-dep_rcpt-like"/>
</dbReference>
<keyword evidence="17" id="KW-1185">Reference proteome</keyword>
<comment type="subcellular location">
    <subcellularLocation>
        <location evidence="1 11">Cell outer membrane</location>
        <topology evidence="1 11">Multi-pass membrane protein</topology>
    </subcellularLocation>
</comment>
<keyword evidence="9 11" id="KW-0472">Membrane</keyword>
<gene>
    <name evidence="16" type="ORF">D1223_15400</name>
</gene>
<evidence type="ECO:0000259" key="15">
    <source>
        <dbReference type="Pfam" id="PF07715"/>
    </source>
</evidence>
<dbReference type="GO" id="GO:0006826">
    <property type="term" value="P:iron ion transport"/>
    <property type="evidence" value="ECO:0007669"/>
    <property type="project" value="UniProtKB-KW"/>
</dbReference>
<evidence type="ECO:0000256" key="3">
    <source>
        <dbReference type="ARBA" id="ARBA00022452"/>
    </source>
</evidence>
<keyword evidence="2 11" id="KW-0813">Transport</keyword>
<evidence type="ECO:0000256" key="12">
    <source>
        <dbReference type="RuleBase" id="RU003357"/>
    </source>
</evidence>
<dbReference type="InterPro" id="IPR036942">
    <property type="entry name" value="Beta-barrel_TonB_sf"/>
</dbReference>
<dbReference type="PANTHER" id="PTHR32552">
    <property type="entry name" value="FERRICHROME IRON RECEPTOR-RELATED"/>
    <property type="match status" value="1"/>
</dbReference>
<keyword evidence="6" id="KW-0408">Iron</keyword>
<dbReference type="AlphaFoldDB" id="A0A399RCK9"/>
<feature type="domain" description="TonB-dependent receptor-like beta-barrel" evidence="14">
    <location>
        <begin position="286"/>
        <end position="731"/>
    </location>
</feature>
<name>A0A399RCK9_9PROT</name>
<keyword evidence="3 11" id="KW-1134">Transmembrane beta strand</keyword>
<keyword evidence="5 11" id="KW-0812">Transmembrane</keyword>
<dbReference type="Pfam" id="PF07715">
    <property type="entry name" value="Plug"/>
    <property type="match status" value="1"/>
</dbReference>
<comment type="similarity">
    <text evidence="11 12">Belongs to the TonB-dependent receptor family.</text>
</comment>
<reference evidence="16 17" key="1">
    <citation type="submission" date="2018-08" db="EMBL/GenBank/DDBJ databases">
        <title>Henriciella mobilis sp. nov., isolated from seawater.</title>
        <authorList>
            <person name="Cheng H."/>
            <person name="Wu Y.-H."/>
            <person name="Xu X.-W."/>
            <person name="Guo L.-L."/>
        </authorList>
    </citation>
    <scope>NUCLEOTIDE SEQUENCE [LARGE SCALE GENOMIC DNA]</scope>
    <source>
        <strain evidence="16 17">JN25</strain>
    </source>
</reference>
<dbReference type="Gene3D" id="2.40.170.20">
    <property type="entry name" value="TonB-dependent receptor, beta-barrel domain"/>
    <property type="match status" value="1"/>
</dbReference>
<evidence type="ECO:0000256" key="2">
    <source>
        <dbReference type="ARBA" id="ARBA00022448"/>
    </source>
</evidence>
<keyword evidence="7" id="KW-0406">Ion transport</keyword>